<accession>A0AAV7SHB6</accession>
<dbReference type="AlphaFoldDB" id="A0AAV7SHB6"/>
<reference evidence="2" key="1">
    <citation type="journal article" date="2022" name="bioRxiv">
        <title>Sequencing and chromosome-scale assembly of the giantPleurodeles waltlgenome.</title>
        <authorList>
            <person name="Brown T."/>
            <person name="Elewa A."/>
            <person name="Iarovenko S."/>
            <person name="Subramanian E."/>
            <person name="Araus A.J."/>
            <person name="Petzold A."/>
            <person name="Susuki M."/>
            <person name="Suzuki K.-i.T."/>
            <person name="Hayashi T."/>
            <person name="Toyoda A."/>
            <person name="Oliveira C."/>
            <person name="Osipova E."/>
            <person name="Leigh N.D."/>
            <person name="Simon A."/>
            <person name="Yun M.H."/>
        </authorList>
    </citation>
    <scope>NUCLEOTIDE SEQUENCE</scope>
    <source>
        <strain evidence="2">20211129_DDA</strain>
        <tissue evidence="2">Liver</tissue>
    </source>
</reference>
<proteinExistence type="predicted"/>
<evidence type="ECO:0000313" key="2">
    <source>
        <dbReference type="EMBL" id="KAJ1163478.1"/>
    </source>
</evidence>
<evidence type="ECO:0000313" key="3">
    <source>
        <dbReference type="Proteomes" id="UP001066276"/>
    </source>
</evidence>
<sequence>MAAATGERAPAFTSEELEKLVDGVLLQYALLYGPPDQQVSTPGAHGMGYACVDWGGCQRPSEDRDLACHRQGSPELGGPQQTGHPLPQEVGGHPPRNKEDPETLLGMASQPRRGASRTMTPLMSRILAVAYPELDGRFKTSQQTQGGEYQHILLSFCAVEASGWGRRPGRFL</sequence>
<dbReference type="Proteomes" id="UP001066276">
    <property type="component" value="Chromosome 4_2"/>
</dbReference>
<gene>
    <name evidence="2" type="ORF">NDU88_003936</name>
</gene>
<dbReference type="EMBL" id="JANPWB010000008">
    <property type="protein sequence ID" value="KAJ1163478.1"/>
    <property type="molecule type" value="Genomic_DNA"/>
</dbReference>
<comment type="caution">
    <text evidence="2">The sequence shown here is derived from an EMBL/GenBank/DDBJ whole genome shotgun (WGS) entry which is preliminary data.</text>
</comment>
<feature type="region of interest" description="Disordered" evidence="1">
    <location>
        <begin position="62"/>
        <end position="117"/>
    </location>
</feature>
<name>A0AAV7SHB6_PLEWA</name>
<evidence type="ECO:0000256" key="1">
    <source>
        <dbReference type="SAM" id="MobiDB-lite"/>
    </source>
</evidence>
<keyword evidence="3" id="KW-1185">Reference proteome</keyword>
<organism evidence="2 3">
    <name type="scientific">Pleurodeles waltl</name>
    <name type="common">Iberian ribbed newt</name>
    <dbReference type="NCBI Taxonomy" id="8319"/>
    <lineage>
        <taxon>Eukaryota</taxon>
        <taxon>Metazoa</taxon>
        <taxon>Chordata</taxon>
        <taxon>Craniata</taxon>
        <taxon>Vertebrata</taxon>
        <taxon>Euteleostomi</taxon>
        <taxon>Amphibia</taxon>
        <taxon>Batrachia</taxon>
        <taxon>Caudata</taxon>
        <taxon>Salamandroidea</taxon>
        <taxon>Salamandridae</taxon>
        <taxon>Pleurodelinae</taxon>
        <taxon>Pleurodeles</taxon>
    </lineage>
</organism>
<protein>
    <submittedName>
        <fullName evidence="2">Uncharacterized protein</fullName>
    </submittedName>
</protein>